<protein>
    <submittedName>
        <fullName evidence="1">Uncharacterized protein</fullName>
    </submittedName>
</protein>
<dbReference type="Proteomes" id="UP000031668">
    <property type="component" value="Unassembled WGS sequence"/>
</dbReference>
<accession>A0A0C2N0A6</accession>
<name>A0A0C2N0A6_THEKT</name>
<evidence type="ECO:0000313" key="1">
    <source>
        <dbReference type="EMBL" id="KII67337.1"/>
    </source>
</evidence>
<proteinExistence type="predicted"/>
<dbReference type="EMBL" id="JWZT01003221">
    <property type="protein sequence ID" value="KII67337.1"/>
    <property type="molecule type" value="Genomic_DNA"/>
</dbReference>
<keyword evidence="2" id="KW-1185">Reference proteome</keyword>
<organism evidence="1 2">
    <name type="scientific">Thelohanellus kitauei</name>
    <name type="common">Myxosporean</name>
    <dbReference type="NCBI Taxonomy" id="669202"/>
    <lineage>
        <taxon>Eukaryota</taxon>
        <taxon>Metazoa</taxon>
        <taxon>Cnidaria</taxon>
        <taxon>Myxozoa</taxon>
        <taxon>Myxosporea</taxon>
        <taxon>Bivalvulida</taxon>
        <taxon>Platysporina</taxon>
        <taxon>Myxobolidae</taxon>
        <taxon>Thelohanellus</taxon>
    </lineage>
</organism>
<gene>
    <name evidence="1" type="ORF">RF11_07643</name>
</gene>
<sequence length="108" mass="12392">MASYAGVGIASTVIDAVIQFSPWYKKCEMFVKKRQLAGDDTSRLNKVTRSTSKESYKEYINVDALLIDRYAKGNKSTKCLSEYPAVFFARKLYECLIFMRSDFGRFLT</sequence>
<reference evidence="1 2" key="1">
    <citation type="journal article" date="2014" name="Genome Biol. Evol.">
        <title>The genome of the myxosporean Thelohanellus kitauei shows adaptations to nutrient acquisition within its fish host.</title>
        <authorList>
            <person name="Yang Y."/>
            <person name="Xiong J."/>
            <person name="Zhou Z."/>
            <person name="Huo F."/>
            <person name="Miao W."/>
            <person name="Ran C."/>
            <person name="Liu Y."/>
            <person name="Zhang J."/>
            <person name="Feng J."/>
            <person name="Wang M."/>
            <person name="Wang M."/>
            <person name="Wang L."/>
            <person name="Yao B."/>
        </authorList>
    </citation>
    <scope>NUCLEOTIDE SEQUENCE [LARGE SCALE GENOMIC DNA]</scope>
    <source>
        <strain evidence="1">Wuqing</strain>
    </source>
</reference>
<comment type="caution">
    <text evidence="1">The sequence shown here is derived from an EMBL/GenBank/DDBJ whole genome shotgun (WGS) entry which is preliminary data.</text>
</comment>
<evidence type="ECO:0000313" key="2">
    <source>
        <dbReference type="Proteomes" id="UP000031668"/>
    </source>
</evidence>
<dbReference type="AlphaFoldDB" id="A0A0C2N0A6"/>